<dbReference type="STRING" id="1670800.BSQ44_23045"/>
<dbReference type="GO" id="GO:0006307">
    <property type="term" value="P:DNA alkylation repair"/>
    <property type="evidence" value="ECO:0007669"/>
    <property type="project" value="TreeGrafter"/>
</dbReference>
<dbReference type="PANTHER" id="PTHR43003:SF5">
    <property type="entry name" value="DNA-3-METHYLADENINE GLYCOSYLASE"/>
    <property type="match status" value="1"/>
</dbReference>
<dbReference type="RefSeq" id="WP_072607390.1">
    <property type="nucleotide sequence ID" value="NZ_CP018171.1"/>
</dbReference>
<keyword evidence="6" id="KW-0326">Glycosidase</keyword>
<dbReference type="GO" id="GO:0032993">
    <property type="term" value="C:protein-DNA complex"/>
    <property type="evidence" value="ECO:0007669"/>
    <property type="project" value="TreeGrafter"/>
</dbReference>
<evidence type="ECO:0000259" key="5">
    <source>
        <dbReference type="SMART" id="SM00478"/>
    </source>
</evidence>
<dbReference type="KEGG" id="meso:BSQ44_23045"/>
<feature type="domain" description="HhH-GPD" evidence="5">
    <location>
        <begin position="51"/>
        <end position="203"/>
    </location>
</feature>
<dbReference type="InterPro" id="IPR011257">
    <property type="entry name" value="DNA_glycosylase"/>
</dbReference>
<evidence type="ECO:0000313" key="7">
    <source>
        <dbReference type="Proteomes" id="UP000182840"/>
    </source>
</evidence>
<evidence type="ECO:0000256" key="2">
    <source>
        <dbReference type="ARBA" id="ARBA00012000"/>
    </source>
</evidence>
<name>A0A1L3SWX6_9HYPH</name>
<dbReference type="InterPro" id="IPR003265">
    <property type="entry name" value="HhH-GPD_domain"/>
</dbReference>
<dbReference type="GO" id="GO:0005737">
    <property type="term" value="C:cytoplasm"/>
    <property type="evidence" value="ECO:0007669"/>
    <property type="project" value="TreeGrafter"/>
</dbReference>
<gene>
    <name evidence="6" type="ORF">BSQ44_23045</name>
</gene>
<dbReference type="GO" id="GO:0008725">
    <property type="term" value="F:DNA-3-methyladenine glycosylase activity"/>
    <property type="evidence" value="ECO:0007669"/>
    <property type="project" value="TreeGrafter"/>
</dbReference>
<evidence type="ECO:0000256" key="3">
    <source>
        <dbReference type="ARBA" id="ARBA00022763"/>
    </source>
</evidence>
<keyword evidence="3" id="KW-0227">DNA damage</keyword>
<dbReference type="SUPFAM" id="SSF48150">
    <property type="entry name" value="DNA-glycosylase"/>
    <property type="match status" value="1"/>
</dbReference>
<protein>
    <recommendedName>
        <fullName evidence="2">DNA-3-methyladenine glycosylase II</fullName>
        <ecNumber evidence="2">3.2.2.21</ecNumber>
    </recommendedName>
</protein>
<dbReference type="EMBL" id="CP018171">
    <property type="protein sequence ID" value="APH73927.1"/>
    <property type="molecule type" value="Genomic_DNA"/>
</dbReference>
<dbReference type="Pfam" id="PF00730">
    <property type="entry name" value="HhH-GPD"/>
    <property type="match status" value="1"/>
</dbReference>
<proteinExistence type="predicted"/>
<dbReference type="PANTHER" id="PTHR43003">
    <property type="entry name" value="DNA-3-METHYLADENINE GLYCOSYLASE"/>
    <property type="match status" value="1"/>
</dbReference>
<evidence type="ECO:0000256" key="1">
    <source>
        <dbReference type="ARBA" id="ARBA00000086"/>
    </source>
</evidence>
<reference evidence="7" key="1">
    <citation type="submission" date="2016-11" db="EMBL/GenBank/DDBJ databases">
        <title>Mesorhizobium oceanicum sp. nov., isolated from deep seawater in South China Sea.</title>
        <authorList>
            <person name="Fu G.-Y."/>
        </authorList>
    </citation>
    <scope>NUCLEOTIDE SEQUENCE [LARGE SCALE GENOMIC DNA]</scope>
    <source>
        <strain evidence="7">B7</strain>
    </source>
</reference>
<dbReference type="GO" id="GO:0032131">
    <property type="term" value="F:alkylated DNA binding"/>
    <property type="evidence" value="ECO:0007669"/>
    <property type="project" value="TreeGrafter"/>
</dbReference>
<dbReference type="SMART" id="SM00478">
    <property type="entry name" value="ENDO3c"/>
    <property type="match status" value="1"/>
</dbReference>
<keyword evidence="7" id="KW-1185">Reference proteome</keyword>
<dbReference type="Gene3D" id="1.10.1670.40">
    <property type="match status" value="1"/>
</dbReference>
<dbReference type="CDD" id="cd00056">
    <property type="entry name" value="ENDO3c"/>
    <property type="match status" value="1"/>
</dbReference>
<comment type="catalytic activity">
    <reaction evidence="1">
        <text>Hydrolysis of alkylated DNA, releasing 3-methyladenine, 3-methylguanine, 7-methylguanine and 7-methyladenine.</text>
        <dbReference type="EC" id="3.2.2.21"/>
    </reaction>
</comment>
<dbReference type="Proteomes" id="UP000182840">
    <property type="component" value="Chromosome"/>
</dbReference>
<evidence type="ECO:0000313" key="6">
    <source>
        <dbReference type="EMBL" id="APH73927.1"/>
    </source>
</evidence>
<accession>A0A1L3SWX6</accession>
<dbReference type="OrthoDB" id="9785929at2"/>
<evidence type="ECO:0000256" key="4">
    <source>
        <dbReference type="ARBA" id="ARBA00023204"/>
    </source>
</evidence>
<dbReference type="Gene3D" id="1.10.340.30">
    <property type="entry name" value="Hypothetical protein, domain 2"/>
    <property type="match status" value="1"/>
</dbReference>
<dbReference type="GO" id="GO:0043916">
    <property type="term" value="F:DNA-7-methylguanine glycosylase activity"/>
    <property type="evidence" value="ECO:0007669"/>
    <property type="project" value="TreeGrafter"/>
</dbReference>
<dbReference type="InterPro" id="IPR051912">
    <property type="entry name" value="Alkylbase_DNA_Glycosylase/TA"/>
</dbReference>
<keyword evidence="4" id="KW-0234">DNA repair</keyword>
<sequence>MQRIETLEHVAAGLDALCLADPRLVPVRERAGEVPLRRVEPGFASLVSIVVSQQVSRASADAIMGRLVALADPLTPETLLAAGDDLYRAAGLSRPKEKTLRAIAAAILDRGFDLDAVVRLEAGEAIAAMTALHGVGPWTAQIYLLFAAGHPDIFPAGDIALQSAVGNALGIAPRPAPKALSVIAESWRPHRGVAARLFWAYYREMKGREGAPAAVPAQVIEK</sequence>
<dbReference type="EC" id="3.2.2.21" evidence="2"/>
<keyword evidence="6" id="KW-0378">Hydrolase</keyword>
<dbReference type="AlphaFoldDB" id="A0A1L3SWX6"/>
<organism evidence="6 7">
    <name type="scientific">Aquibium oceanicum</name>
    <dbReference type="NCBI Taxonomy" id="1670800"/>
    <lineage>
        <taxon>Bacteria</taxon>
        <taxon>Pseudomonadati</taxon>
        <taxon>Pseudomonadota</taxon>
        <taxon>Alphaproteobacteria</taxon>
        <taxon>Hyphomicrobiales</taxon>
        <taxon>Phyllobacteriaceae</taxon>
        <taxon>Aquibium</taxon>
    </lineage>
</organism>
<dbReference type="GO" id="GO:0006285">
    <property type="term" value="P:base-excision repair, AP site formation"/>
    <property type="evidence" value="ECO:0007669"/>
    <property type="project" value="TreeGrafter"/>
</dbReference>